<dbReference type="SUPFAM" id="SSF52151">
    <property type="entry name" value="FabD/lysophospholipase-like"/>
    <property type="match status" value="1"/>
</dbReference>
<protein>
    <recommendedName>
        <fullName evidence="3">PNPLA domain-containing protein</fullName>
    </recommendedName>
</protein>
<dbReference type="InterPro" id="IPR016035">
    <property type="entry name" value="Acyl_Trfase/lysoPLipase"/>
</dbReference>
<evidence type="ECO:0000259" key="3">
    <source>
        <dbReference type="PROSITE" id="PS51635"/>
    </source>
</evidence>
<evidence type="ECO:0000313" key="4">
    <source>
        <dbReference type="EMBL" id="MBE0361317.1"/>
    </source>
</evidence>
<dbReference type="RefSeq" id="WP_193156875.1">
    <property type="nucleotide sequence ID" value="NZ_AQGU01000029.1"/>
</dbReference>
<evidence type="ECO:0000313" key="5">
    <source>
        <dbReference type="Proteomes" id="UP000648482"/>
    </source>
</evidence>
<dbReference type="Gene3D" id="3.40.1090.10">
    <property type="entry name" value="Cytosolic phospholipase A2 catalytic domain"/>
    <property type="match status" value="1"/>
</dbReference>
<evidence type="ECO:0000256" key="1">
    <source>
        <dbReference type="ARBA" id="ARBA00023098"/>
    </source>
</evidence>
<feature type="active site" description="Nucleophile" evidence="2">
    <location>
        <position position="44"/>
    </location>
</feature>
<feature type="short sequence motif" description="GXGXXG" evidence="2">
    <location>
        <begin position="11"/>
        <end position="16"/>
    </location>
</feature>
<keyword evidence="5" id="KW-1185">Reference proteome</keyword>
<dbReference type="InterPro" id="IPR047156">
    <property type="entry name" value="Teg/CotR/CapV-like"/>
</dbReference>
<sequence length="360" mass="39692">MSTYKILSFCGGGIRGLMSVKMLQRLQADNPGLLQNTDMLTGCSTGAVISSFLAIYKKYNSFESENDVEIALNKLMALYDPAMRDIFSKVRTNPNEPAISNQISQLIGQKLSSLEKLTMLDLKGCFDLMFPAFNIQEHAQQQPGNHLGVKENKSWGMELFNNLDQSLSGNVYLLEAVLASSSMPGMNGSTSVYSSDSELALGQFVDGAFVNHDPTMAAVSLAVNQGHKLEDISVICFGTGFMGNYIANEDTMYWGSAQWLNSADNVNQNIYDTSRIPSLFANEDRVNPTLNMCLNGTSTNEIPTQSSLLLGQRYAYLNPDLKSTYISETAHTCKEINDMKTFAVDVDLKSATDVINKYWQ</sequence>
<keyword evidence="2" id="KW-0442">Lipid degradation</keyword>
<feature type="short sequence motif" description="GXSXG" evidence="2">
    <location>
        <begin position="42"/>
        <end position="46"/>
    </location>
</feature>
<dbReference type="PROSITE" id="PS51635">
    <property type="entry name" value="PNPLA"/>
    <property type="match status" value="1"/>
</dbReference>
<dbReference type="Pfam" id="PF01734">
    <property type="entry name" value="Patatin"/>
    <property type="match status" value="1"/>
</dbReference>
<dbReference type="EMBL" id="AQGU01000029">
    <property type="protein sequence ID" value="MBE0361317.1"/>
    <property type="molecule type" value="Genomic_DNA"/>
</dbReference>
<keyword evidence="1 2" id="KW-0443">Lipid metabolism</keyword>
<accession>A0ABR9E447</accession>
<feature type="short sequence motif" description="DGA/G" evidence="2">
    <location>
        <begin position="206"/>
        <end position="208"/>
    </location>
</feature>
<keyword evidence="2" id="KW-0378">Hydrolase</keyword>
<feature type="active site" description="Proton acceptor" evidence="2">
    <location>
        <position position="206"/>
    </location>
</feature>
<dbReference type="Proteomes" id="UP000648482">
    <property type="component" value="Unassembled WGS sequence"/>
</dbReference>
<proteinExistence type="predicted"/>
<comment type="caution">
    <text evidence="4">The sequence shown here is derived from an EMBL/GenBank/DDBJ whole genome shotgun (WGS) entry which is preliminary data.</text>
</comment>
<gene>
    <name evidence="4" type="ORF">PALI_b0270</name>
</gene>
<name>A0ABR9E447_9GAMM</name>
<dbReference type="PANTHER" id="PTHR24138">
    <property type="entry name" value="INTRACELLLAR PHOSPHOLIPASE A FAMILY"/>
    <property type="match status" value="1"/>
</dbReference>
<reference evidence="4 5" key="1">
    <citation type="submission" date="2015-06" db="EMBL/GenBank/DDBJ databases">
        <title>Genome sequence of Pseudoalteromonas aliena.</title>
        <authorList>
            <person name="Xie B.-B."/>
            <person name="Rong J.-C."/>
            <person name="Qin Q.-L."/>
            <person name="Zhang Y.-Z."/>
        </authorList>
    </citation>
    <scope>NUCLEOTIDE SEQUENCE [LARGE SCALE GENOMIC DNA]</scope>
    <source>
        <strain evidence="4 5">SW19</strain>
    </source>
</reference>
<feature type="domain" description="PNPLA" evidence="3">
    <location>
        <begin position="7"/>
        <end position="219"/>
    </location>
</feature>
<organism evidence="4 5">
    <name type="scientific">Pseudoalteromonas aliena SW19</name>
    <dbReference type="NCBI Taxonomy" id="1314866"/>
    <lineage>
        <taxon>Bacteria</taxon>
        <taxon>Pseudomonadati</taxon>
        <taxon>Pseudomonadota</taxon>
        <taxon>Gammaproteobacteria</taxon>
        <taxon>Alteromonadales</taxon>
        <taxon>Pseudoalteromonadaceae</taxon>
        <taxon>Pseudoalteromonas</taxon>
    </lineage>
</organism>
<evidence type="ECO:0000256" key="2">
    <source>
        <dbReference type="PROSITE-ProRule" id="PRU01161"/>
    </source>
</evidence>
<dbReference type="PANTHER" id="PTHR24138:SF10">
    <property type="entry name" value="PHOSPHOLIPASE A2"/>
    <property type="match status" value="1"/>
</dbReference>
<dbReference type="InterPro" id="IPR002641">
    <property type="entry name" value="PNPLA_dom"/>
</dbReference>